<gene>
    <name evidence="1" type="ORF">ACS04_22720</name>
</gene>
<dbReference type="Proteomes" id="UP000035932">
    <property type="component" value="Unassembled WGS sequence"/>
</dbReference>
<keyword evidence="2" id="KW-1185">Reference proteome</keyword>
<dbReference type="EMBL" id="LFML01000093">
    <property type="protein sequence ID" value="KMO95653.1"/>
    <property type="molecule type" value="Genomic_DNA"/>
</dbReference>
<evidence type="ECO:0000313" key="2">
    <source>
        <dbReference type="Proteomes" id="UP000035932"/>
    </source>
</evidence>
<comment type="caution">
    <text evidence="1">The sequence shown here is derived from an EMBL/GenBank/DDBJ whole genome shotgun (WGS) entry which is preliminary data.</text>
</comment>
<organism evidence="1 2">
    <name type="scientific">Streptomyces roseus</name>
    <dbReference type="NCBI Taxonomy" id="66430"/>
    <lineage>
        <taxon>Bacteria</taxon>
        <taxon>Bacillati</taxon>
        <taxon>Actinomycetota</taxon>
        <taxon>Actinomycetes</taxon>
        <taxon>Kitasatosporales</taxon>
        <taxon>Streptomycetaceae</taxon>
        <taxon>Streptomyces</taxon>
    </lineage>
</organism>
<reference evidence="1 2" key="1">
    <citation type="submission" date="2015-06" db="EMBL/GenBank/DDBJ databases">
        <title>Recapitulation of the evolution of biosynthetic gene clusters reveals hidden chemical diversity on bacterial genomes.</title>
        <authorList>
            <person name="Cruz-Morales P."/>
            <person name="Martinez-Guerrero C."/>
            <person name="Morales-Escalante M.A."/>
            <person name="Yanez-Guerra L.A."/>
            <person name="Kopp J.F."/>
            <person name="Feldmann J."/>
            <person name="Ramos-Aboites H.E."/>
            <person name="Barona-Gomez F."/>
        </authorList>
    </citation>
    <scope>NUCLEOTIDE SEQUENCE [LARGE SCALE GENOMIC DNA]</scope>
    <source>
        <strain evidence="1 2">ATCC 31245</strain>
    </source>
</reference>
<evidence type="ECO:0000313" key="1">
    <source>
        <dbReference type="EMBL" id="KMO95653.1"/>
    </source>
</evidence>
<dbReference type="AlphaFoldDB" id="A0A0J6XLS1"/>
<sequence>MAGSAELFWEQAPQHYSHLLPHDISADKLLRWGFIEDGTHLFWLMTGNDSNAWPIADLYEDGGPLTIHEDGFAAYVQRWCTPTPGPTQEPVQFIHWREYNRLLDEGLNPATGFPWAL</sequence>
<accession>A0A0J6XLS1</accession>
<dbReference type="PATRIC" id="fig|66430.4.peg.7451"/>
<proteinExistence type="predicted"/>
<name>A0A0J6XLS1_9ACTN</name>
<protein>
    <submittedName>
        <fullName evidence="1">Uncharacterized protein</fullName>
    </submittedName>
</protein>